<feature type="transmembrane region" description="Helical" evidence="1">
    <location>
        <begin position="6"/>
        <end position="26"/>
    </location>
</feature>
<keyword evidence="1" id="KW-0812">Transmembrane</keyword>
<accession>A0A0G4B1R6</accession>
<dbReference type="AlphaFoldDB" id="A0A0G4B1R6"/>
<evidence type="ECO:0000313" key="2">
    <source>
        <dbReference type="EMBL" id="AKM81901.1"/>
    </source>
</evidence>
<proteinExistence type="predicted"/>
<evidence type="ECO:0000313" key="3">
    <source>
        <dbReference type="Proteomes" id="UP000035648"/>
    </source>
</evidence>
<reference evidence="2 3" key="1">
    <citation type="journal article" date="2015" name="Nature">
        <title>rRNA introns, odd ribosomes, and small enigmatic genomes across a large radiation of phyla.</title>
        <authorList>
            <person name="Brown C.T."/>
            <person name="Hug L.A."/>
            <person name="Thomas B.C."/>
            <person name="Sharon I."/>
            <person name="Castelle C.J."/>
            <person name="Singh A."/>
            <person name="Wilkins M.J."/>
            <person name="Williams K.H."/>
            <person name="Banfield J.F."/>
        </authorList>
    </citation>
    <scope>NUCLEOTIDE SEQUENCE [LARGE SCALE GENOMIC DNA]</scope>
</reference>
<organism evidence="2 3">
    <name type="scientific">Berkelbacteria bacterium GW2011_GWE1_39_12</name>
    <dbReference type="NCBI Taxonomy" id="1618337"/>
    <lineage>
        <taxon>Bacteria</taxon>
        <taxon>Candidatus Berkelbacteria</taxon>
    </lineage>
</organism>
<name>A0A0G4B1R6_9BACT</name>
<protein>
    <submittedName>
        <fullName evidence="2">Uncharacterized protein</fullName>
    </submittedName>
</protein>
<dbReference type="EMBL" id="CP011213">
    <property type="protein sequence ID" value="AKM81901.1"/>
    <property type="molecule type" value="Genomic_DNA"/>
</dbReference>
<dbReference type="STRING" id="1618337.UT28_C0001G0082"/>
<evidence type="ECO:0000256" key="1">
    <source>
        <dbReference type="SAM" id="Phobius"/>
    </source>
</evidence>
<keyword evidence="1" id="KW-1133">Transmembrane helix</keyword>
<dbReference type="KEGG" id="bbgw:UT28_C0001G0082"/>
<keyword evidence="1" id="KW-0472">Membrane</keyword>
<sequence length="46" mass="5219">MKRFYYFGIIASLIYIFAVILGGFLWTGYSHISQAISELTMTLAPN</sequence>
<dbReference type="Proteomes" id="UP000035648">
    <property type="component" value="Chromosome"/>
</dbReference>
<gene>
    <name evidence="2" type="ORF">UT28_C0001G0082</name>
</gene>